<name>A0A8W8JSP7_MAGGI</name>
<reference evidence="2" key="1">
    <citation type="submission" date="2022-08" db="UniProtKB">
        <authorList>
            <consortium name="EnsemblMetazoa"/>
        </authorList>
    </citation>
    <scope>IDENTIFICATION</scope>
    <source>
        <strain evidence="2">05x7-T-G4-1.051#20</strain>
    </source>
</reference>
<dbReference type="Proteomes" id="UP000005408">
    <property type="component" value="Unassembled WGS sequence"/>
</dbReference>
<dbReference type="AlphaFoldDB" id="A0A8W8JSP7"/>
<accession>A0A8W8JSP7</accession>
<proteinExistence type="predicted"/>
<dbReference type="Pfam" id="PF03537">
    <property type="entry name" value="Glyco_hydro_114"/>
    <property type="match status" value="1"/>
</dbReference>
<protein>
    <recommendedName>
        <fullName evidence="1">Glycoside-hydrolase family GH114 TIM-barrel domain-containing protein</fullName>
    </recommendedName>
</protein>
<evidence type="ECO:0000259" key="1">
    <source>
        <dbReference type="Pfam" id="PF03537"/>
    </source>
</evidence>
<dbReference type="InterPro" id="IPR013785">
    <property type="entry name" value="Aldolase_TIM"/>
</dbReference>
<keyword evidence="3" id="KW-1185">Reference proteome</keyword>
<dbReference type="SUPFAM" id="SSF51445">
    <property type="entry name" value="(Trans)glycosidases"/>
    <property type="match status" value="1"/>
</dbReference>
<dbReference type="PANTHER" id="PTHR35273">
    <property type="entry name" value="ALPHA-1,4 POLYGALACTOSAMINIDASE, PUTATIVE (AFU_ORTHOLOGUE AFUA_3G07890)-RELATED"/>
    <property type="match status" value="1"/>
</dbReference>
<dbReference type="InterPro" id="IPR004352">
    <property type="entry name" value="GH114_TIM-barrel"/>
</dbReference>
<evidence type="ECO:0000313" key="2">
    <source>
        <dbReference type="EnsemblMetazoa" id="G20852.4:cds"/>
    </source>
</evidence>
<dbReference type="EnsemblMetazoa" id="G20852.4">
    <property type="protein sequence ID" value="G20852.4:cds"/>
    <property type="gene ID" value="G20852"/>
</dbReference>
<dbReference type="PANTHER" id="PTHR35273:SF2">
    <property type="entry name" value="ALPHA-GALACTOSIDASE"/>
    <property type="match status" value="1"/>
</dbReference>
<sequence length="273" mass="31526">MTYCYMQIQQFSVRNITLRVNGISVVDVLGSYWHPHQHMSWNDVIGETHVNSGIHGDVYVVDLFDHRGIIPELLSKGKKVVCYFSAGTYEDWRPDKGQFPPDALGNEDPIWRGERWVDIRDTRIRDVMRKRIQMAQQQGCHGVDPDNVDGYTQSDLGFHLTYDNQIDYNRFLAREAHNHGLAIGLKNDLLQIKDLLHDFDFAINESCEKFHYNGQSNCLLYQPFFDARKPVFHIEYVRSSSEAHTQRSAICSNRPSDMNTIIKVALTNFKVGC</sequence>
<organism evidence="2 3">
    <name type="scientific">Magallana gigas</name>
    <name type="common">Pacific oyster</name>
    <name type="synonym">Crassostrea gigas</name>
    <dbReference type="NCBI Taxonomy" id="29159"/>
    <lineage>
        <taxon>Eukaryota</taxon>
        <taxon>Metazoa</taxon>
        <taxon>Spiralia</taxon>
        <taxon>Lophotrochozoa</taxon>
        <taxon>Mollusca</taxon>
        <taxon>Bivalvia</taxon>
        <taxon>Autobranchia</taxon>
        <taxon>Pteriomorphia</taxon>
        <taxon>Ostreida</taxon>
        <taxon>Ostreoidea</taxon>
        <taxon>Ostreidae</taxon>
        <taxon>Magallana</taxon>
    </lineage>
</organism>
<evidence type="ECO:0000313" key="3">
    <source>
        <dbReference type="Proteomes" id="UP000005408"/>
    </source>
</evidence>
<feature type="domain" description="Glycoside-hydrolase family GH114 TIM-barrel" evidence="1">
    <location>
        <begin position="56"/>
        <end position="263"/>
    </location>
</feature>
<dbReference type="Gene3D" id="3.20.20.70">
    <property type="entry name" value="Aldolase class I"/>
    <property type="match status" value="1"/>
</dbReference>
<dbReference type="InterPro" id="IPR017853">
    <property type="entry name" value="GH"/>
</dbReference>